<dbReference type="AlphaFoldDB" id="A0A1F6BLX3"/>
<keyword evidence="1" id="KW-1133">Transmembrane helix</keyword>
<protein>
    <recommendedName>
        <fullName evidence="4">Phage holin family protein</fullName>
    </recommendedName>
</protein>
<accession>A0A1F6BLX3</accession>
<evidence type="ECO:0008006" key="4">
    <source>
        <dbReference type="Google" id="ProtNLM"/>
    </source>
</evidence>
<feature type="transmembrane region" description="Helical" evidence="1">
    <location>
        <begin position="94"/>
        <end position="115"/>
    </location>
</feature>
<dbReference type="Proteomes" id="UP000179324">
    <property type="component" value="Unassembled WGS sequence"/>
</dbReference>
<gene>
    <name evidence="2" type="ORF">A2127_00750</name>
</gene>
<keyword evidence="1" id="KW-0472">Membrane</keyword>
<dbReference type="PANTHER" id="PTHR37309">
    <property type="entry name" value="SLR0284 PROTEIN"/>
    <property type="match status" value="1"/>
</dbReference>
<evidence type="ECO:0000313" key="3">
    <source>
        <dbReference type="Proteomes" id="UP000179324"/>
    </source>
</evidence>
<sequence length="121" mass="13133">MKFLGNIFLHVFSNAIAILAAAYFITGFAFTGDFVALLIAAAILTAINLILRPVLKLILGPFIILTFGLFIIVLNAITLYLLDILSSPLRIEGYFPLLLATLLFSVVNGLIGFSARSTQKD</sequence>
<name>A0A1F6BLX3_9BACT</name>
<dbReference type="Pfam" id="PF04020">
    <property type="entry name" value="Phage_holin_4_2"/>
    <property type="match status" value="1"/>
</dbReference>
<feature type="transmembrane region" description="Helical" evidence="1">
    <location>
        <begin position="58"/>
        <end position="82"/>
    </location>
</feature>
<dbReference type="EMBL" id="MFKI01000044">
    <property type="protein sequence ID" value="OGG37878.1"/>
    <property type="molecule type" value="Genomic_DNA"/>
</dbReference>
<dbReference type="PANTHER" id="PTHR37309:SF1">
    <property type="entry name" value="SLR0284 PROTEIN"/>
    <property type="match status" value="1"/>
</dbReference>
<feature type="transmembrane region" description="Helical" evidence="1">
    <location>
        <begin position="7"/>
        <end position="28"/>
    </location>
</feature>
<evidence type="ECO:0000256" key="1">
    <source>
        <dbReference type="SAM" id="Phobius"/>
    </source>
</evidence>
<dbReference type="InterPro" id="IPR007165">
    <property type="entry name" value="Phage_holin_4_2"/>
</dbReference>
<keyword evidence="1" id="KW-0812">Transmembrane</keyword>
<evidence type="ECO:0000313" key="2">
    <source>
        <dbReference type="EMBL" id="OGG37878.1"/>
    </source>
</evidence>
<reference evidence="2 3" key="1">
    <citation type="journal article" date="2016" name="Nat. Commun.">
        <title>Thousands of microbial genomes shed light on interconnected biogeochemical processes in an aquifer system.</title>
        <authorList>
            <person name="Anantharaman K."/>
            <person name="Brown C.T."/>
            <person name="Hug L.A."/>
            <person name="Sharon I."/>
            <person name="Castelle C.J."/>
            <person name="Probst A.J."/>
            <person name="Thomas B.C."/>
            <person name="Singh A."/>
            <person name="Wilkins M.J."/>
            <person name="Karaoz U."/>
            <person name="Brodie E.L."/>
            <person name="Williams K.H."/>
            <person name="Hubbard S.S."/>
            <person name="Banfield J.F."/>
        </authorList>
    </citation>
    <scope>NUCLEOTIDE SEQUENCE [LARGE SCALE GENOMIC DNA]</scope>
</reference>
<comment type="caution">
    <text evidence="2">The sequence shown here is derived from an EMBL/GenBank/DDBJ whole genome shotgun (WGS) entry which is preliminary data.</text>
</comment>
<feature type="transmembrane region" description="Helical" evidence="1">
    <location>
        <begin position="34"/>
        <end position="51"/>
    </location>
</feature>
<proteinExistence type="predicted"/>
<organism evidence="2 3">
    <name type="scientific">Candidatus Jorgensenbacteria bacterium GWC1_48_12</name>
    <dbReference type="NCBI Taxonomy" id="1798469"/>
    <lineage>
        <taxon>Bacteria</taxon>
        <taxon>Candidatus Joergenseniibacteriota</taxon>
    </lineage>
</organism>